<dbReference type="InterPro" id="IPR036259">
    <property type="entry name" value="MFS_trans_sf"/>
</dbReference>
<evidence type="ECO:0000256" key="2">
    <source>
        <dbReference type="ARBA" id="ARBA00010992"/>
    </source>
</evidence>
<keyword evidence="6 8" id="KW-0472">Membrane</keyword>
<protein>
    <recommendedName>
        <fullName evidence="9">Major facilitator superfamily (MFS) profile domain-containing protein</fullName>
    </recommendedName>
</protein>
<feature type="transmembrane region" description="Helical" evidence="8">
    <location>
        <begin position="208"/>
        <end position="229"/>
    </location>
</feature>
<dbReference type="InterPro" id="IPR045262">
    <property type="entry name" value="STP/PLT_plant"/>
</dbReference>
<dbReference type="PANTHER" id="PTHR23500:SF30">
    <property type="entry name" value="SUGAR TRANSPORT PROTEIN 3"/>
    <property type="match status" value="1"/>
</dbReference>
<feature type="transmembrane region" description="Helical" evidence="8">
    <location>
        <begin position="182"/>
        <end position="202"/>
    </location>
</feature>
<organism evidence="10 11">
    <name type="scientific">Handroanthus impetiginosus</name>
    <dbReference type="NCBI Taxonomy" id="429701"/>
    <lineage>
        <taxon>Eukaryota</taxon>
        <taxon>Viridiplantae</taxon>
        <taxon>Streptophyta</taxon>
        <taxon>Embryophyta</taxon>
        <taxon>Tracheophyta</taxon>
        <taxon>Spermatophyta</taxon>
        <taxon>Magnoliopsida</taxon>
        <taxon>eudicotyledons</taxon>
        <taxon>Gunneridae</taxon>
        <taxon>Pentapetalae</taxon>
        <taxon>asterids</taxon>
        <taxon>lamiids</taxon>
        <taxon>Lamiales</taxon>
        <taxon>Bignoniaceae</taxon>
        <taxon>Crescentiina</taxon>
        <taxon>Tabebuia alliance</taxon>
        <taxon>Handroanthus</taxon>
    </lineage>
</organism>
<evidence type="ECO:0000256" key="4">
    <source>
        <dbReference type="ARBA" id="ARBA00022692"/>
    </source>
</evidence>
<name>A0A2G9GH02_9LAMI</name>
<dbReference type="OrthoDB" id="5296287at2759"/>
<feature type="transmembrane region" description="Helical" evidence="8">
    <location>
        <begin position="79"/>
        <end position="99"/>
    </location>
</feature>
<keyword evidence="3" id="KW-0813">Transport</keyword>
<evidence type="ECO:0000259" key="9">
    <source>
        <dbReference type="PROSITE" id="PS50850"/>
    </source>
</evidence>
<evidence type="ECO:0000256" key="3">
    <source>
        <dbReference type="ARBA" id="ARBA00022448"/>
    </source>
</evidence>
<dbReference type="SUPFAM" id="SSF103473">
    <property type="entry name" value="MFS general substrate transporter"/>
    <property type="match status" value="1"/>
</dbReference>
<feature type="domain" description="Major facilitator superfamily (MFS) profile" evidence="9">
    <location>
        <begin position="1"/>
        <end position="232"/>
    </location>
</feature>
<dbReference type="Proteomes" id="UP000231279">
    <property type="component" value="Unassembled WGS sequence"/>
</dbReference>
<evidence type="ECO:0000256" key="6">
    <source>
        <dbReference type="ARBA" id="ARBA00023136"/>
    </source>
</evidence>
<comment type="caution">
    <text evidence="10">The sequence shown here is derived from an EMBL/GenBank/DDBJ whole genome shotgun (WGS) entry which is preliminary data.</text>
</comment>
<evidence type="ECO:0000256" key="5">
    <source>
        <dbReference type="ARBA" id="ARBA00022989"/>
    </source>
</evidence>
<feature type="transmembrane region" description="Helical" evidence="8">
    <location>
        <begin position="106"/>
        <end position="128"/>
    </location>
</feature>
<evidence type="ECO:0000256" key="7">
    <source>
        <dbReference type="ARBA" id="ARBA00044504"/>
    </source>
</evidence>
<dbReference type="GO" id="GO:0015144">
    <property type="term" value="F:carbohydrate transmembrane transporter activity"/>
    <property type="evidence" value="ECO:0007669"/>
    <property type="project" value="InterPro"/>
</dbReference>
<evidence type="ECO:0000313" key="11">
    <source>
        <dbReference type="Proteomes" id="UP000231279"/>
    </source>
</evidence>
<comment type="similarity">
    <text evidence="2">Belongs to the major facilitator superfamily. Sugar transporter (TC 2.A.1.1) family.</text>
</comment>
<keyword evidence="4 8" id="KW-0812">Transmembrane</keyword>
<dbReference type="InterPro" id="IPR020846">
    <property type="entry name" value="MFS_dom"/>
</dbReference>
<dbReference type="Gene3D" id="1.20.1250.20">
    <property type="entry name" value="MFS general substrate transporter like domains"/>
    <property type="match status" value="1"/>
</dbReference>
<feature type="transmembrane region" description="Helical" evidence="8">
    <location>
        <begin position="140"/>
        <end position="162"/>
    </location>
</feature>
<keyword evidence="11" id="KW-1185">Reference proteome</keyword>
<evidence type="ECO:0000313" key="10">
    <source>
        <dbReference type="EMBL" id="PIN04561.1"/>
    </source>
</evidence>
<dbReference type="AlphaFoldDB" id="A0A2G9GH02"/>
<gene>
    <name evidence="10" type="ORF">CDL12_22903</name>
</gene>
<evidence type="ECO:0000256" key="1">
    <source>
        <dbReference type="ARBA" id="ARBA00004141"/>
    </source>
</evidence>
<dbReference type="STRING" id="429701.A0A2G9GH02"/>
<reference evidence="11" key="1">
    <citation type="journal article" date="2018" name="Gigascience">
        <title>Genome assembly of the Pink Ipe (Handroanthus impetiginosus, Bignoniaceae), a highly valued, ecologically keystone Neotropical timber forest tree.</title>
        <authorList>
            <person name="Silva-Junior O.B."/>
            <person name="Grattapaglia D."/>
            <person name="Novaes E."/>
            <person name="Collevatti R.G."/>
        </authorList>
    </citation>
    <scope>NUCLEOTIDE SEQUENCE [LARGE SCALE GENOMIC DNA]</scope>
    <source>
        <strain evidence="11">cv. UFG-1</strain>
    </source>
</reference>
<proteinExistence type="inferred from homology"/>
<dbReference type="EMBL" id="NKXS01005095">
    <property type="protein sequence ID" value="PIN04561.1"/>
    <property type="molecule type" value="Genomic_DNA"/>
</dbReference>
<sequence>MSKPSRDIQKGSSSRSIILVKLPLQPDIGAKHLANTKTRSRGTPYQLRAILMVTRINVIGFYAPILFRTIGFGESASLMSSVMIGVVGIVTTFITTIIVDKVGRRFLLIIGGIITLGSQIIVGVIVGVKLGDHSILSKGYADVVLVLIGIYVAGFGVSWGPLGWLIPSEIFPLEIRSAGQSINVAVNFLFTFLVGQTFLSMLCHFKYGLSFFFGGWVAVMTGFVYFLLLETKNVPIEQMEKIWKEHWF</sequence>
<dbReference type="PANTHER" id="PTHR23500">
    <property type="entry name" value="SOLUTE CARRIER FAMILY 2, FACILITATED GLUCOSE TRANSPORTER"/>
    <property type="match status" value="1"/>
</dbReference>
<dbReference type="PROSITE" id="PS50850">
    <property type="entry name" value="MFS"/>
    <property type="match status" value="1"/>
</dbReference>
<dbReference type="GO" id="GO:0016020">
    <property type="term" value="C:membrane"/>
    <property type="evidence" value="ECO:0007669"/>
    <property type="project" value="UniProtKB-SubCell"/>
</dbReference>
<evidence type="ECO:0000256" key="8">
    <source>
        <dbReference type="SAM" id="Phobius"/>
    </source>
</evidence>
<keyword evidence="5 8" id="KW-1133">Transmembrane helix</keyword>
<comment type="similarity">
    <text evidence="7">Belongs to the major facilitator superfamily. Phosphate:H(+) symporter (TC 2.A.1.9) family.</text>
</comment>
<feature type="transmembrane region" description="Helical" evidence="8">
    <location>
        <begin position="47"/>
        <end position="67"/>
    </location>
</feature>
<comment type="subcellular location">
    <subcellularLocation>
        <location evidence="1">Membrane</location>
        <topology evidence="1">Multi-pass membrane protein</topology>
    </subcellularLocation>
</comment>
<accession>A0A2G9GH02</accession>
<dbReference type="Pfam" id="PF00083">
    <property type="entry name" value="Sugar_tr"/>
    <property type="match status" value="1"/>
</dbReference>
<dbReference type="InterPro" id="IPR005828">
    <property type="entry name" value="MFS_sugar_transport-like"/>
</dbReference>